<name>A0AAD6SI75_9AGAR</name>
<evidence type="ECO:0000313" key="3">
    <source>
        <dbReference type="Proteomes" id="UP001218188"/>
    </source>
</evidence>
<dbReference type="InterPro" id="IPR016181">
    <property type="entry name" value="Acyl_CoA_acyltransferase"/>
</dbReference>
<feature type="domain" description="N-acetyltransferase" evidence="1">
    <location>
        <begin position="3"/>
        <end position="186"/>
    </location>
</feature>
<dbReference type="InterPro" id="IPR000182">
    <property type="entry name" value="GNAT_dom"/>
</dbReference>
<comment type="caution">
    <text evidence="2">The sequence shown here is derived from an EMBL/GenBank/DDBJ whole genome shotgun (WGS) entry which is preliminary data.</text>
</comment>
<evidence type="ECO:0000259" key="1">
    <source>
        <dbReference type="PROSITE" id="PS51186"/>
    </source>
</evidence>
<dbReference type="AlphaFoldDB" id="A0AAD6SI75"/>
<evidence type="ECO:0000313" key="2">
    <source>
        <dbReference type="EMBL" id="KAJ7027930.1"/>
    </source>
</evidence>
<accession>A0AAD6SI75</accession>
<organism evidence="2 3">
    <name type="scientific">Mycena alexandri</name>
    <dbReference type="NCBI Taxonomy" id="1745969"/>
    <lineage>
        <taxon>Eukaryota</taxon>
        <taxon>Fungi</taxon>
        <taxon>Dikarya</taxon>
        <taxon>Basidiomycota</taxon>
        <taxon>Agaricomycotina</taxon>
        <taxon>Agaricomycetes</taxon>
        <taxon>Agaricomycetidae</taxon>
        <taxon>Agaricales</taxon>
        <taxon>Marasmiineae</taxon>
        <taxon>Mycenaceae</taxon>
        <taxon>Mycena</taxon>
    </lineage>
</organism>
<dbReference type="Pfam" id="PF00583">
    <property type="entry name" value="Acetyltransf_1"/>
    <property type="match status" value="1"/>
</dbReference>
<keyword evidence="3" id="KW-1185">Reference proteome</keyword>
<dbReference type="Proteomes" id="UP001218188">
    <property type="component" value="Unassembled WGS sequence"/>
</dbReference>
<proteinExistence type="predicted"/>
<sequence length="193" mass="22028">MSITIRRSYTSDSESDFEFLWATFSSCIEWLVSKGHEAQWGAEPWGADVKERVRNKIPLEDAKGARRWIAEVDGESAGYLDITPFRSDYLPVAAEDKAGKEMFLKTLVVHRKFVGRGVGEFLLQFVKKLAVEEKADWLRLDCWRGPPGKDGLVKYYLRNGFSRAREFVVPPGTQNNAKEWPGQLLEIKVSDLQ</sequence>
<gene>
    <name evidence="2" type="ORF">C8F04DRAFT_1121158</name>
</gene>
<dbReference type="PROSITE" id="PS51186">
    <property type="entry name" value="GNAT"/>
    <property type="match status" value="1"/>
</dbReference>
<dbReference type="Gene3D" id="3.40.630.30">
    <property type="match status" value="1"/>
</dbReference>
<dbReference type="EMBL" id="JARJCM010000118">
    <property type="protein sequence ID" value="KAJ7027930.1"/>
    <property type="molecule type" value="Genomic_DNA"/>
</dbReference>
<dbReference type="SUPFAM" id="SSF55729">
    <property type="entry name" value="Acyl-CoA N-acyltransferases (Nat)"/>
    <property type="match status" value="1"/>
</dbReference>
<reference evidence="2" key="1">
    <citation type="submission" date="2023-03" db="EMBL/GenBank/DDBJ databases">
        <title>Massive genome expansion in bonnet fungi (Mycena s.s.) driven by repeated elements and novel gene families across ecological guilds.</title>
        <authorList>
            <consortium name="Lawrence Berkeley National Laboratory"/>
            <person name="Harder C.B."/>
            <person name="Miyauchi S."/>
            <person name="Viragh M."/>
            <person name="Kuo A."/>
            <person name="Thoen E."/>
            <person name="Andreopoulos B."/>
            <person name="Lu D."/>
            <person name="Skrede I."/>
            <person name="Drula E."/>
            <person name="Henrissat B."/>
            <person name="Morin E."/>
            <person name="Kohler A."/>
            <person name="Barry K."/>
            <person name="LaButti K."/>
            <person name="Morin E."/>
            <person name="Salamov A."/>
            <person name="Lipzen A."/>
            <person name="Mereny Z."/>
            <person name="Hegedus B."/>
            <person name="Baldrian P."/>
            <person name="Stursova M."/>
            <person name="Weitz H."/>
            <person name="Taylor A."/>
            <person name="Grigoriev I.V."/>
            <person name="Nagy L.G."/>
            <person name="Martin F."/>
            <person name="Kauserud H."/>
        </authorList>
    </citation>
    <scope>NUCLEOTIDE SEQUENCE</scope>
    <source>
        <strain evidence="2">CBHHK200</strain>
    </source>
</reference>
<protein>
    <submittedName>
        <fullName evidence="2">Acyl-CoA N-acyltransferase</fullName>
    </submittedName>
</protein>
<dbReference type="CDD" id="cd04301">
    <property type="entry name" value="NAT_SF"/>
    <property type="match status" value="1"/>
</dbReference>
<dbReference type="GO" id="GO:0016747">
    <property type="term" value="F:acyltransferase activity, transferring groups other than amino-acyl groups"/>
    <property type="evidence" value="ECO:0007669"/>
    <property type="project" value="InterPro"/>
</dbReference>